<dbReference type="Proteomes" id="UP000014060">
    <property type="component" value="Unassembled WGS sequence"/>
</dbReference>
<name>A0ABC9SP68_BACCE</name>
<sequence length="53" mass="6243">MPRPRKPLEDKIDTIFVKVPKKVIWAIEELGNKNEIASKIIMDYYNKNLAKKD</sequence>
<dbReference type="RefSeq" id="WP_001137914.1">
    <property type="nucleotide sequence ID" value="NZ_KB976025.1"/>
</dbReference>
<dbReference type="EMBL" id="AHCJ01000115">
    <property type="protein sequence ID" value="EOQ55287.1"/>
    <property type="molecule type" value="Genomic_DNA"/>
</dbReference>
<organism evidence="1 2">
    <name type="scientific">Bacillus cereus TIAC219</name>
    <dbReference type="NCBI Taxonomy" id="718222"/>
    <lineage>
        <taxon>Bacteria</taxon>
        <taxon>Bacillati</taxon>
        <taxon>Bacillota</taxon>
        <taxon>Bacilli</taxon>
        <taxon>Bacillales</taxon>
        <taxon>Bacillaceae</taxon>
        <taxon>Bacillus</taxon>
        <taxon>Bacillus cereus group</taxon>
    </lineage>
</organism>
<evidence type="ECO:0008006" key="3">
    <source>
        <dbReference type="Google" id="ProtNLM"/>
    </source>
</evidence>
<gene>
    <name evidence="1" type="ORF">IAY_06765</name>
</gene>
<accession>A0ABC9SP68</accession>
<evidence type="ECO:0000313" key="1">
    <source>
        <dbReference type="EMBL" id="EOQ55287.1"/>
    </source>
</evidence>
<protein>
    <recommendedName>
        <fullName evidence="3">CopG family transcriptional regulator</fullName>
    </recommendedName>
</protein>
<proteinExistence type="predicted"/>
<reference evidence="1 2" key="1">
    <citation type="submission" date="2013-01" db="EMBL/GenBank/DDBJ databases">
        <title>The Genome Sequence of Bacillus cereus TIAC219.</title>
        <authorList>
            <consortium name="The Broad Institute Genome Sequencing Platform"/>
            <consortium name="The Broad Institute Genome Sequencing Center for Infectious Disease"/>
            <person name="Feldgarden M."/>
            <person name="Van der Auwera G.A."/>
            <person name="Mahillon J."/>
            <person name="Duprez V."/>
            <person name="Timmery S."/>
            <person name="Mattelet C."/>
            <person name="Dierick K."/>
            <person name="Sun M."/>
            <person name="Yu Z."/>
            <person name="Zhu L."/>
            <person name="Hu X."/>
            <person name="Shank E.B."/>
            <person name="Swiecicka I."/>
            <person name="Hansen B.M."/>
            <person name="Andrup L."/>
            <person name="Walker B."/>
            <person name="Young S.K."/>
            <person name="Zeng Q."/>
            <person name="Gargeya S."/>
            <person name="Fitzgerald M."/>
            <person name="Haas B."/>
            <person name="Abouelleil A."/>
            <person name="Alvarado L."/>
            <person name="Arachchi H.M."/>
            <person name="Berlin A.M."/>
            <person name="Chapman S.B."/>
            <person name="Dewar J."/>
            <person name="Goldberg J."/>
            <person name="Griggs A."/>
            <person name="Gujja S."/>
            <person name="Hansen M."/>
            <person name="Howarth C."/>
            <person name="Imamovic A."/>
            <person name="Larimer J."/>
            <person name="McCowan C."/>
            <person name="Murphy C."/>
            <person name="Neiman D."/>
            <person name="Pearson M."/>
            <person name="Priest M."/>
            <person name="Roberts A."/>
            <person name="Saif S."/>
            <person name="Shea T."/>
            <person name="Sisk P."/>
            <person name="Sykes S."/>
            <person name="Wortman J."/>
            <person name="Nusbaum C."/>
            <person name="Birren B."/>
        </authorList>
    </citation>
    <scope>NUCLEOTIDE SEQUENCE [LARGE SCALE GENOMIC DNA]</scope>
    <source>
        <strain evidence="1 2">TIAC219</strain>
    </source>
</reference>
<dbReference type="AlphaFoldDB" id="A0ABC9SP68"/>
<comment type="caution">
    <text evidence="1">The sequence shown here is derived from an EMBL/GenBank/DDBJ whole genome shotgun (WGS) entry which is preliminary data.</text>
</comment>
<evidence type="ECO:0000313" key="2">
    <source>
        <dbReference type="Proteomes" id="UP000014060"/>
    </source>
</evidence>